<evidence type="ECO:0000256" key="5">
    <source>
        <dbReference type="ARBA" id="ARBA00022692"/>
    </source>
</evidence>
<evidence type="ECO:0000259" key="9">
    <source>
        <dbReference type="Pfam" id="PF13231"/>
    </source>
</evidence>
<keyword evidence="5 8" id="KW-0812">Transmembrane</keyword>
<keyword evidence="4" id="KW-0808">Transferase</keyword>
<evidence type="ECO:0000313" key="10">
    <source>
        <dbReference type="EMBL" id="RDK06363.1"/>
    </source>
</evidence>
<comment type="caution">
    <text evidence="10">The sequence shown here is derived from an EMBL/GenBank/DDBJ whole genome shotgun (WGS) entry which is preliminary data.</text>
</comment>
<feature type="transmembrane region" description="Helical" evidence="8">
    <location>
        <begin position="174"/>
        <end position="192"/>
    </location>
</feature>
<reference evidence="11" key="1">
    <citation type="submission" date="2018-06" db="EMBL/GenBank/DDBJ databases">
        <authorList>
            <person name="Feng T."/>
            <person name="Jeon C.O."/>
        </authorList>
    </citation>
    <scope>NUCLEOTIDE SEQUENCE [LARGE SCALE GENOMIC DNA]</scope>
    <source>
        <strain evidence="11">S23</strain>
    </source>
</reference>
<evidence type="ECO:0000256" key="7">
    <source>
        <dbReference type="ARBA" id="ARBA00023136"/>
    </source>
</evidence>
<protein>
    <recommendedName>
        <fullName evidence="9">Glycosyltransferase RgtA/B/C/D-like domain-containing protein</fullName>
    </recommendedName>
</protein>
<gene>
    <name evidence="10" type="ORF">DN412_31990</name>
</gene>
<dbReference type="InterPro" id="IPR038731">
    <property type="entry name" value="RgtA/B/C-like"/>
</dbReference>
<feature type="domain" description="Glycosyltransferase RgtA/B/C/D-like" evidence="9">
    <location>
        <begin position="101"/>
        <end position="260"/>
    </location>
</feature>
<comment type="subcellular location">
    <subcellularLocation>
        <location evidence="1">Cell membrane</location>
        <topology evidence="1">Multi-pass membrane protein</topology>
    </subcellularLocation>
</comment>
<feature type="transmembrane region" description="Helical" evidence="8">
    <location>
        <begin position="204"/>
        <end position="230"/>
    </location>
</feature>
<proteinExistence type="predicted"/>
<evidence type="ECO:0000256" key="6">
    <source>
        <dbReference type="ARBA" id="ARBA00022989"/>
    </source>
</evidence>
<dbReference type="EMBL" id="QKWJ01000065">
    <property type="protein sequence ID" value="RDK06363.1"/>
    <property type="molecule type" value="Genomic_DNA"/>
</dbReference>
<dbReference type="GO" id="GO:0009103">
    <property type="term" value="P:lipopolysaccharide biosynthetic process"/>
    <property type="evidence" value="ECO:0007669"/>
    <property type="project" value="UniProtKB-ARBA"/>
</dbReference>
<keyword evidence="2" id="KW-1003">Cell membrane</keyword>
<dbReference type="GO" id="GO:0016763">
    <property type="term" value="F:pentosyltransferase activity"/>
    <property type="evidence" value="ECO:0007669"/>
    <property type="project" value="TreeGrafter"/>
</dbReference>
<evidence type="ECO:0000256" key="3">
    <source>
        <dbReference type="ARBA" id="ARBA00022676"/>
    </source>
</evidence>
<feature type="transmembrane region" description="Helical" evidence="8">
    <location>
        <begin position="356"/>
        <end position="374"/>
    </location>
</feature>
<feature type="transmembrane region" description="Helical" evidence="8">
    <location>
        <begin position="330"/>
        <end position="349"/>
    </location>
</feature>
<feature type="transmembrane region" description="Helical" evidence="8">
    <location>
        <begin position="242"/>
        <end position="262"/>
    </location>
</feature>
<keyword evidence="7 8" id="KW-0472">Membrane</keyword>
<evidence type="ECO:0000256" key="4">
    <source>
        <dbReference type="ARBA" id="ARBA00022679"/>
    </source>
</evidence>
<dbReference type="AlphaFoldDB" id="A0A370NL90"/>
<dbReference type="InterPro" id="IPR050297">
    <property type="entry name" value="LipidA_mod_glycosyltrf_83"/>
</dbReference>
<sequence length="559" mass="61087">MPVLAGASGTPRVRAARFRKSVEKVSGLTAVRQSAWQKSAILWTQSTSSQALSPGRVFALAVLCHVLLWTILPSLLLKNASLDIVEALAWGHEWQLGYEKDPPLWPWITEAVTAWSGKSLWTCYLASQLCIGIVFLAVWRLGCRIAGRREALIGVLLLEGIYYFNYPTPEFNDIVLQMPFAAAFGWLLHRALTGNRLVDWGLSGLIAGLGLWARYSMGAYIASMAIFVLLHPQARRRLSGPGPWLLVLTALFVFLPHLHWIVESGFISIDYVGRRAPAAAESASYFARLLSFIGAQIAALIPMLALAAMLWRWRSAEAPAPSDAGRFDQAYVAALALGPIAFSVALSVITHRPPRVMWAAPLMCFAGLFIATRIRPVWTAARLRAFGRAWLVVLLLPALIFVLEQVGKPMITGNESRAHFPGEQLAAEVTSRWQAETGQPLKYVIGDTWHAGNAAFYSDDRPSALFSHGGYRFSPWITHEKLSASGAVLIWDARQEGAGIPQSLAAQYPDAVLQPVFALKRNASVYQIGVAFLFPVSAARADIGAPGQEDSSGQAPQPL</sequence>
<feature type="transmembrane region" description="Helical" evidence="8">
    <location>
        <begin position="386"/>
        <end position="403"/>
    </location>
</feature>
<name>A0A370NL90_9BURK</name>
<dbReference type="Proteomes" id="UP000255165">
    <property type="component" value="Unassembled WGS sequence"/>
</dbReference>
<dbReference type="PANTHER" id="PTHR33908:SF9">
    <property type="entry name" value="BLL5595 PROTEIN"/>
    <property type="match status" value="1"/>
</dbReference>
<feature type="transmembrane region" description="Helical" evidence="8">
    <location>
        <begin position="119"/>
        <end position="139"/>
    </location>
</feature>
<dbReference type="Pfam" id="PF13231">
    <property type="entry name" value="PMT_2"/>
    <property type="match status" value="1"/>
</dbReference>
<organism evidence="10 11">
    <name type="scientific">Cupriavidus lacunae</name>
    <dbReference type="NCBI Taxonomy" id="2666307"/>
    <lineage>
        <taxon>Bacteria</taxon>
        <taxon>Pseudomonadati</taxon>
        <taxon>Pseudomonadota</taxon>
        <taxon>Betaproteobacteria</taxon>
        <taxon>Burkholderiales</taxon>
        <taxon>Burkholderiaceae</taxon>
        <taxon>Cupriavidus</taxon>
    </lineage>
</organism>
<evidence type="ECO:0000256" key="1">
    <source>
        <dbReference type="ARBA" id="ARBA00004651"/>
    </source>
</evidence>
<keyword evidence="6 8" id="KW-1133">Transmembrane helix</keyword>
<feature type="transmembrane region" description="Helical" evidence="8">
    <location>
        <begin position="283"/>
        <end position="310"/>
    </location>
</feature>
<evidence type="ECO:0000313" key="11">
    <source>
        <dbReference type="Proteomes" id="UP000255165"/>
    </source>
</evidence>
<accession>A0A370NL90</accession>
<dbReference type="GO" id="GO:0005886">
    <property type="term" value="C:plasma membrane"/>
    <property type="evidence" value="ECO:0007669"/>
    <property type="project" value="UniProtKB-SubCell"/>
</dbReference>
<keyword evidence="3" id="KW-0328">Glycosyltransferase</keyword>
<evidence type="ECO:0000256" key="2">
    <source>
        <dbReference type="ARBA" id="ARBA00022475"/>
    </source>
</evidence>
<dbReference type="PANTHER" id="PTHR33908">
    <property type="entry name" value="MANNOSYLTRANSFERASE YKCB-RELATED"/>
    <property type="match status" value="1"/>
</dbReference>
<evidence type="ECO:0000256" key="8">
    <source>
        <dbReference type="SAM" id="Phobius"/>
    </source>
</evidence>
<feature type="transmembrane region" description="Helical" evidence="8">
    <location>
        <begin position="57"/>
        <end position="76"/>
    </location>
</feature>
<keyword evidence="11" id="KW-1185">Reference proteome</keyword>